<organism evidence="1 2">
    <name type="scientific">Candidatus Defluviibacterium haderslevense</name>
    <dbReference type="NCBI Taxonomy" id="2981993"/>
    <lineage>
        <taxon>Bacteria</taxon>
        <taxon>Pseudomonadati</taxon>
        <taxon>Bacteroidota</taxon>
        <taxon>Saprospiria</taxon>
        <taxon>Saprospirales</taxon>
        <taxon>Saprospiraceae</taxon>
        <taxon>Candidatus Defluviibacterium</taxon>
    </lineage>
</organism>
<gene>
    <name evidence="1" type="ORF">IPO85_08035</name>
</gene>
<accession>A0A9D7S8R2</accession>
<comment type="caution">
    <text evidence="1">The sequence shown here is derived from an EMBL/GenBank/DDBJ whole genome shotgun (WGS) entry which is preliminary data.</text>
</comment>
<name>A0A9D7S8R2_9BACT</name>
<dbReference type="AlphaFoldDB" id="A0A9D7S8R2"/>
<proteinExistence type="predicted"/>
<sequence>MKLYITTSLLFISLLAEAQINSLLINPNIVLPIDSIESKALITSLNDFLLAAQKPNEDNKFIFEHEKIETFIQLDEINGIEKSGKFKDDYFYKPYLTNIVLLKDYTYLIQLSYIGINENTALLRASFEFIAHKTSNSFTFSSPLLKNTKNWKTKKVGNNIFHYKNTINNDKVNEFCKLTSAFDRKLKSTNKIIDYYCCDNLIELEKLIGVEYKADYNGRRESVWSSSYGNRKLIVFGNNNSNFDVFDPHDLFHDRLSLVIPRSKVNKPVDEGCAYLYGGSWGQSWKEIFKAFKEQIANNKSIDWTDIKENPVTFKTGNYTKSSRLYCKCFIG</sequence>
<reference evidence="1 2" key="1">
    <citation type="submission" date="2020-10" db="EMBL/GenBank/DDBJ databases">
        <title>Connecting structure to function with the recovery of over 1000 high-quality activated sludge metagenome-assembled genomes encoding full-length rRNA genes using long-read sequencing.</title>
        <authorList>
            <person name="Singleton C.M."/>
            <person name="Petriglieri F."/>
            <person name="Kristensen J.M."/>
            <person name="Kirkegaard R.H."/>
            <person name="Michaelsen T.Y."/>
            <person name="Andersen M.H."/>
            <person name="Karst S.M."/>
            <person name="Dueholm M.S."/>
            <person name="Nielsen P.H."/>
            <person name="Albertsen M."/>
        </authorList>
    </citation>
    <scope>NUCLEOTIDE SEQUENCE [LARGE SCALE GENOMIC DNA]</scope>
    <source>
        <strain evidence="1">Ribe_18-Q3-R11-54_BAT3C.373</strain>
    </source>
</reference>
<dbReference type="Proteomes" id="UP000808349">
    <property type="component" value="Unassembled WGS sequence"/>
</dbReference>
<dbReference type="EMBL" id="JADKFW010000004">
    <property type="protein sequence ID" value="MBK9717449.1"/>
    <property type="molecule type" value="Genomic_DNA"/>
</dbReference>
<evidence type="ECO:0000313" key="1">
    <source>
        <dbReference type="EMBL" id="MBK9717449.1"/>
    </source>
</evidence>
<protein>
    <submittedName>
        <fullName evidence="1">Uncharacterized protein</fullName>
    </submittedName>
</protein>
<evidence type="ECO:0000313" key="2">
    <source>
        <dbReference type="Proteomes" id="UP000808349"/>
    </source>
</evidence>